<organism evidence="1 2">
    <name type="scientific">Actinoallomurus iriomotensis</name>
    <dbReference type="NCBI Taxonomy" id="478107"/>
    <lineage>
        <taxon>Bacteria</taxon>
        <taxon>Bacillati</taxon>
        <taxon>Actinomycetota</taxon>
        <taxon>Actinomycetes</taxon>
        <taxon>Streptosporangiales</taxon>
        <taxon>Thermomonosporaceae</taxon>
        <taxon>Actinoallomurus</taxon>
    </lineage>
</organism>
<reference evidence="1" key="1">
    <citation type="submission" date="2023-03" db="EMBL/GenBank/DDBJ databases">
        <title>Actinoallomurus iriomotensis NBRC 103684.</title>
        <authorList>
            <person name="Ichikawa N."/>
            <person name="Sato H."/>
            <person name="Tonouchi N."/>
        </authorList>
    </citation>
    <scope>NUCLEOTIDE SEQUENCE</scope>
    <source>
        <strain evidence="1">NBRC 103684</strain>
    </source>
</reference>
<dbReference type="EMBL" id="BSTK01000001">
    <property type="protein sequence ID" value="GLY82258.1"/>
    <property type="molecule type" value="Genomic_DNA"/>
</dbReference>
<comment type="caution">
    <text evidence="1">The sequence shown here is derived from an EMBL/GenBank/DDBJ whole genome shotgun (WGS) entry which is preliminary data.</text>
</comment>
<name>A0A9W6RV64_9ACTN</name>
<keyword evidence="2" id="KW-1185">Reference proteome</keyword>
<accession>A0A9W6RV64</accession>
<dbReference type="Proteomes" id="UP001165074">
    <property type="component" value="Unassembled WGS sequence"/>
</dbReference>
<protein>
    <submittedName>
        <fullName evidence="1">Uncharacterized protein</fullName>
    </submittedName>
</protein>
<evidence type="ECO:0000313" key="1">
    <source>
        <dbReference type="EMBL" id="GLY82258.1"/>
    </source>
</evidence>
<dbReference type="AlphaFoldDB" id="A0A9W6RV64"/>
<evidence type="ECO:0000313" key="2">
    <source>
        <dbReference type="Proteomes" id="UP001165074"/>
    </source>
</evidence>
<gene>
    <name evidence="1" type="ORF">Airi02_001900</name>
</gene>
<proteinExistence type="predicted"/>
<sequence length="410" mass="44699">MLGDAGVGRSMSRDEIDRTLTRLKGERERITQGLLELEAHQGYQMLKGTRLTGETERSWVGINGRMATLWKLFDAHGKVLGEAEELRERHSKPGQAQLAELTRLLTGTSVELVSEEIPLEERTLLGPTGEWLTLDGVIERMTPLYEETAGLVASVNEIWSALLTRLGEVEETARAVAALHGALGAHEPAFDELSRLLTAVRETVRSDPMSLTSGGQADTARIDAIGTDLTALRGRLEDALRIRDEHDARARGIDATIGLVETAEHEAADARDRVLAKIDSPQLPDIPVTSVALRDRLAALEGLRGEGRWVELASRAAEVEQAAATALDQARQTTALITGVLDRRDELRGRLDAYKAKAGRLGLAEDTELTGLHQRAHDLLWTSPCDLRGATKALADYQRAIASRAEGTSR</sequence>